<comment type="subcellular location">
    <subcellularLocation>
        <location evidence="10">Cytoplasm</location>
    </subcellularLocation>
    <subcellularLocation>
        <location evidence="10">Nucleus</location>
    </subcellularLocation>
</comment>
<proteinExistence type="inferred from homology"/>
<keyword evidence="4 10" id="KW-0698">rRNA processing</keyword>
<comment type="catalytic activity">
    <reaction evidence="10">
        <text>ATP + H2O = ADP + phosphate + H(+)</text>
        <dbReference type="Rhea" id="RHEA:13065"/>
        <dbReference type="ChEBI" id="CHEBI:15377"/>
        <dbReference type="ChEBI" id="CHEBI:15378"/>
        <dbReference type="ChEBI" id="CHEBI:30616"/>
        <dbReference type="ChEBI" id="CHEBI:43474"/>
        <dbReference type="ChEBI" id="CHEBI:456216"/>
    </reaction>
</comment>
<dbReference type="GO" id="GO:0006364">
    <property type="term" value="P:rRNA processing"/>
    <property type="evidence" value="ECO:0007669"/>
    <property type="project" value="UniProtKB-KW"/>
</dbReference>
<dbReference type="HAMAP" id="MF_00039">
    <property type="entry name" value="Adenylate_kinase_AK6"/>
    <property type="match status" value="1"/>
</dbReference>
<gene>
    <name evidence="11" type="ORF">FN846DRAFT_530436</name>
</gene>
<dbReference type="PANTHER" id="PTHR12595:SF0">
    <property type="entry name" value="ADENYLATE KINASE ISOENZYME 6"/>
    <property type="match status" value="1"/>
</dbReference>
<evidence type="ECO:0000313" key="11">
    <source>
        <dbReference type="EMBL" id="KAA8910494.1"/>
    </source>
</evidence>
<comment type="similarity">
    <text evidence="10">Belongs to the adenylate kinase family. AK6 subfamily.</text>
</comment>
<evidence type="ECO:0000256" key="6">
    <source>
        <dbReference type="ARBA" id="ARBA00022741"/>
    </source>
</evidence>
<dbReference type="EMBL" id="VXIS01000045">
    <property type="protein sequence ID" value="KAA8910494.1"/>
    <property type="molecule type" value="Genomic_DNA"/>
</dbReference>
<feature type="binding site" evidence="10">
    <location>
        <position position="19"/>
    </location>
    <ligand>
        <name>ATP</name>
        <dbReference type="ChEBI" id="CHEBI:30616"/>
    </ligand>
</feature>
<feature type="binding site" evidence="10">
    <location>
        <position position="15"/>
    </location>
    <ligand>
        <name>ATP</name>
        <dbReference type="ChEBI" id="CHEBI:30616"/>
    </ligand>
</feature>
<dbReference type="FunCoup" id="A0A5J5F2U1">
    <property type="interactions" value="877"/>
</dbReference>
<dbReference type="GO" id="GO:0005524">
    <property type="term" value="F:ATP binding"/>
    <property type="evidence" value="ECO:0007669"/>
    <property type="project" value="UniProtKB-KW"/>
</dbReference>
<dbReference type="GO" id="GO:0004017">
    <property type="term" value="F:AMP kinase activity"/>
    <property type="evidence" value="ECO:0007669"/>
    <property type="project" value="UniProtKB-UniRule"/>
</dbReference>
<dbReference type="InParanoid" id="A0A5J5F2U1"/>
<name>A0A5J5F2U1_9PEZI</name>
<dbReference type="GO" id="GO:0005634">
    <property type="term" value="C:nucleus"/>
    <property type="evidence" value="ECO:0007669"/>
    <property type="project" value="UniProtKB-SubCell"/>
</dbReference>
<reference evidence="11 12" key="1">
    <citation type="submission" date="2019-09" db="EMBL/GenBank/DDBJ databases">
        <title>Draft genome of the ectomycorrhizal ascomycete Sphaerosporella brunnea.</title>
        <authorList>
            <consortium name="DOE Joint Genome Institute"/>
            <person name="Benucci G.M."/>
            <person name="Marozzi G."/>
            <person name="Antonielli L."/>
            <person name="Sanchez S."/>
            <person name="Marco P."/>
            <person name="Wang X."/>
            <person name="Falini L.B."/>
            <person name="Barry K."/>
            <person name="Haridas S."/>
            <person name="Lipzen A."/>
            <person name="Labutti K."/>
            <person name="Grigoriev I.V."/>
            <person name="Murat C."/>
            <person name="Martin F."/>
            <person name="Albertini E."/>
            <person name="Donnini D."/>
            <person name="Bonito G."/>
        </authorList>
    </citation>
    <scope>NUCLEOTIDE SEQUENCE [LARGE SCALE GENOMIC DNA]</scope>
    <source>
        <strain evidence="11 12">Sb_GMNB300</strain>
    </source>
</reference>
<comment type="caution">
    <text evidence="10">Lacks conserved residue(s) required for the propagation of feature annotation.</text>
</comment>
<evidence type="ECO:0000256" key="4">
    <source>
        <dbReference type="ARBA" id="ARBA00022552"/>
    </source>
</evidence>
<comment type="function">
    <text evidence="10">Broad-specificity nucleoside monophosphate (NMP) kinase that catalyzes the reversible transfer of the terminal phosphate group between nucleoside triphosphates and monophosphates. Has also ATPase activity. Involved in the late cytoplasmic maturation steps of the 40S ribosomal particles, specifically 18S rRNA maturation. While NMP activity is not required for ribosome maturation, ATPase activity is. Associates transiently with small ribosomal subunit protein uS11. ATP hydrolysis breaks the interaction with uS11. May temporarily remove uS11 from the ribosome to enable a conformational change of the ribosomal RNA that is needed for the final maturation step of the small ribosomal subunit. Its NMP activity may have a role in nuclear energy homeostasis.</text>
</comment>
<dbReference type="Pfam" id="PF13238">
    <property type="entry name" value="AAA_18"/>
    <property type="match status" value="1"/>
</dbReference>
<protein>
    <recommendedName>
        <fullName evidence="10">Adenylate kinase isoenzyme 6 homolog</fullName>
        <shortName evidence="10">AK6</shortName>
        <ecNumber evidence="10">2.7.4.3</ecNumber>
    </recommendedName>
    <alternativeName>
        <fullName evidence="10">Dual activity adenylate kinase/ATPase</fullName>
        <shortName evidence="10">AK/ATPase</shortName>
    </alternativeName>
</protein>
<comment type="catalytic activity">
    <reaction evidence="1 10">
        <text>AMP + ATP = 2 ADP</text>
        <dbReference type="Rhea" id="RHEA:12973"/>
        <dbReference type="ChEBI" id="CHEBI:30616"/>
        <dbReference type="ChEBI" id="CHEBI:456215"/>
        <dbReference type="ChEBI" id="CHEBI:456216"/>
        <dbReference type="EC" id="2.7.4.3"/>
    </reaction>
</comment>
<dbReference type="InterPro" id="IPR027417">
    <property type="entry name" value="P-loop_NTPase"/>
</dbReference>
<dbReference type="Gene3D" id="3.40.50.300">
    <property type="entry name" value="P-loop containing nucleotide triphosphate hydrolases"/>
    <property type="match status" value="1"/>
</dbReference>
<feature type="binding site" evidence="10">
    <location>
        <position position="17"/>
    </location>
    <ligand>
        <name>ATP</name>
        <dbReference type="ChEBI" id="CHEBI:30616"/>
    </ligand>
</feature>
<feature type="binding site" evidence="10">
    <location>
        <position position="18"/>
    </location>
    <ligand>
        <name>ATP</name>
        <dbReference type="ChEBI" id="CHEBI:30616"/>
    </ligand>
</feature>
<accession>A0A5J5F2U1</accession>
<feature type="region of interest" description="LID" evidence="10">
    <location>
        <begin position="110"/>
        <end position="120"/>
    </location>
</feature>
<sequence>MLRTRPNIIITGTPGVGKSSHSEQLAEATGLRHLSVNQVVKDKSCHEGYDDELKTWIVDEDKLLDEIEPQLEEGGNVIDWHVCEIFPERLIDLVVVLRVDSELLYDRLKARNYPEKKLQENLDSEIMQVILEEARESYNEQIVIELRSDDADEIEQNVERIAQWVKNWKADHPEGV</sequence>
<keyword evidence="8 10" id="KW-0067">ATP-binding</keyword>
<feature type="binding site" evidence="10">
    <location>
        <position position="20"/>
    </location>
    <ligand>
        <name>ATP</name>
        <dbReference type="ChEBI" id="CHEBI:30616"/>
    </ligand>
</feature>
<dbReference type="GO" id="GO:0005737">
    <property type="term" value="C:cytoplasm"/>
    <property type="evidence" value="ECO:0007669"/>
    <property type="project" value="UniProtKB-SubCell"/>
</dbReference>
<dbReference type="OrthoDB" id="10251185at2759"/>
<dbReference type="AlphaFoldDB" id="A0A5J5F2U1"/>
<dbReference type="PANTHER" id="PTHR12595">
    <property type="entry name" value="POS9-ACTIVATING FACTOR FAP7-RELATED"/>
    <property type="match status" value="1"/>
</dbReference>
<dbReference type="FunFam" id="3.40.50.300:FF:000372">
    <property type="entry name" value="Adenylate kinase isoenzyme 6 homolog"/>
    <property type="match status" value="1"/>
</dbReference>
<evidence type="ECO:0000256" key="5">
    <source>
        <dbReference type="ARBA" id="ARBA00022679"/>
    </source>
</evidence>
<comment type="subunit">
    <text evidence="10">Interacts with small ribosomal subunit protein uS11. Not a structural component of 43S pre-ribosomes, but transiently interacts with them by binding to uS11.</text>
</comment>
<keyword evidence="9 10" id="KW-0539">Nucleus</keyword>
<dbReference type="Proteomes" id="UP000326924">
    <property type="component" value="Unassembled WGS sequence"/>
</dbReference>
<keyword evidence="6 10" id="KW-0547">Nucleotide-binding</keyword>
<comment type="caution">
    <text evidence="11">The sequence shown here is derived from an EMBL/GenBank/DDBJ whole genome shotgun (WGS) entry which is preliminary data.</text>
</comment>
<dbReference type="SUPFAM" id="SSF52540">
    <property type="entry name" value="P-loop containing nucleoside triphosphate hydrolases"/>
    <property type="match status" value="1"/>
</dbReference>
<evidence type="ECO:0000256" key="10">
    <source>
        <dbReference type="HAMAP-Rule" id="MF_03173"/>
    </source>
</evidence>
<keyword evidence="12" id="KW-1185">Reference proteome</keyword>
<feature type="binding site" evidence="10">
    <location>
        <position position="111"/>
    </location>
    <ligand>
        <name>ATP</name>
        <dbReference type="ChEBI" id="CHEBI:30616"/>
    </ligand>
</feature>
<evidence type="ECO:0000313" key="12">
    <source>
        <dbReference type="Proteomes" id="UP000326924"/>
    </source>
</evidence>
<evidence type="ECO:0000256" key="7">
    <source>
        <dbReference type="ARBA" id="ARBA00022777"/>
    </source>
</evidence>
<evidence type="ECO:0000256" key="8">
    <source>
        <dbReference type="ARBA" id="ARBA00022840"/>
    </source>
</evidence>
<keyword evidence="7 10" id="KW-0418">Kinase</keyword>
<evidence type="ECO:0000256" key="2">
    <source>
        <dbReference type="ARBA" id="ARBA00022490"/>
    </source>
</evidence>
<evidence type="ECO:0000256" key="9">
    <source>
        <dbReference type="ARBA" id="ARBA00023242"/>
    </source>
</evidence>
<evidence type="ECO:0000256" key="3">
    <source>
        <dbReference type="ARBA" id="ARBA00022517"/>
    </source>
</evidence>
<keyword evidence="5 10" id="KW-0808">Transferase</keyword>
<evidence type="ECO:0000256" key="1">
    <source>
        <dbReference type="ARBA" id="ARBA00000582"/>
    </source>
</evidence>
<organism evidence="11 12">
    <name type="scientific">Sphaerosporella brunnea</name>
    <dbReference type="NCBI Taxonomy" id="1250544"/>
    <lineage>
        <taxon>Eukaryota</taxon>
        <taxon>Fungi</taxon>
        <taxon>Dikarya</taxon>
        <taxon>Ascomycota</taxon>
        <taxon>Pezizomycotina</taxon>
        <taxon>Pezizomycetes</taxon>
        <taxon>Pezizales</taxon>
        <taxon>Pyronemataceae</taxon>
        <taxon>Sphaerosporella</taxon>
    </lineage>
</organism>
<dbReference type="GO" id="GO:0042274">
    <property type="term" value="P:ribosomal small subunit biogenesis"/>
    <property type="evidence" value="ECO:0007669"/>
    <property type="project" value="UniProtKB-UniRule"/>
</dbReference>
<keyword evidence="2 10" id="KW-0963">Cytoplasm</keyword>
<dbReference type="EC" id="2.7.4.3" evidence="10"/>
<keyword evidence="3 10" id="KW-0690">Ribosome biogenesis</keyword>
<dbReference type="GO" id="GO:0016887">
    <property type="term" value="F:ATP hydrolysis activity"/>
    <property type="evidence" value="ECO:0007669"/>
    <property type="project" value="UniProtKB-UniRule"/>
</dbReference>
<feature type="region of interest" description="NMPbind" evidence="10">
    <location>
        <begin position="35"/>
        <end position="58"/>
    </location>
</feature>
<dbReference type="InterPro" id="IPR020618">
    <property type="entry name" value="Adenyl_kinase_AK6"/>
</dbReference>